<dbReference type="STRING" id="1912961.BU204_30405"/>
<keyword evidence="1" id="KW-0812">Transmembrane</keyword>
<feature type="transmembrane region" description="Helical" evidence="1">
    <location>
        <begin position="148"/>
        <end position="165"/>
    </location>
</feature>
<keyword evidence="1" id="KW-1133">Transmembrane helix</keyword>
<proteinExistence type="predicted"/>
<dbReference type="AlphaFoldDB" id="A0A1Q8CAH2"/>
<keyword evidence="1" id="KW-0472">Membrane</keyword>
<dbReference type="InterPro" id="IPR010640">
    <property type="entry name" value="Low_temperature_requirement_A"/>
</dbReference>
<feature type="transmembrane region" description="Helical" evidence="1">
    <location>
        <begin position="98"/>
        <end position="115"/>
    </location>
</feature>
<feature type="transmembrane region" description="Helical" evidence="1">
    <location>
        <begin position="12"/>
        <end position="30"/>
    </location>
</feature>
<reference evidence="2 3" key="1">
    <citation type="submission" date="2016-12" db="EMBL/GenBank/DDBJ databases">
        <title>The draft genome sequence of Actinophytocola sp. 11-183.</title>
        <authorList>
            <person name="Wang W."/>
            <person name="Yuan L."/>
        </authorList>
    </citation>
    <scope>NUCLEOTIDE SEQUENCE [LARGE SCALE GENOMIC DNA]</scope>
    <source>
        <strain evidence="2 3">11-183</strain>
    </source>
</reference>
<keyword evidence="3" id="KW-1185">Reference proteome</keyword>
<name>A0A1Q8CAH2_9PSEU</name>
<dbReference type="EMBL" id="MSIE01000068">
    <property type="protein sequence ID" value="OLF11365.1"/>
    <property type="molecule type" value="Genomic_DNA"/>
</dbReference>
<dbReference type="Proteomes" id="UP000185596">
    <property type="component" value="Unassembled WGS sequence"/>
</dbReference>
<feature type="transmembrane region" description="Helical" evidence="1">
    <location>
        <begin position="343"/>
        <end position="361"/>
    </location>
</feature>
<evidence type="ECO:0000256" key="1">
    <source>
        <dbReference type="SAM" id="Phobius"/>
    </source>
</evidence>
<dbReference type="Pfam" id="PF06772">
    <property type="entry name" value="LtrA"/>
    <property type="match status" value="1"/>
</dbReference>
<feature type="transmembrane region" description="Helical" evidence="1">
    <location>
        <begin position="185"/>
        <end position="203"/>
    </location>
</feature>
<sequence length="368" mass="40046">MEAEGKRVSWAELFFDLVFVFAITQLTAVLHEDHSWSGVGATVVLFLPLYWVWVGTTMQANQRDLERPAERIAIFFVAMCGLVMAFAVPYAYDDRGLLFAGAYWAARLVYGVFAFRGELLRLQPFTVSIVLTGPLLVLGALLDGPAREILWLAGALLDLAVPSLLRRRLAAMHFDARHLTERFGLFVLIALGESVVAVGAPVANSGEPVGVATLSSAIAAFLLSCALWWVYFHFANDAMRHALSTAAVQLTITRHVLSYGHVVFIGAIVAIAVGMEEAVAEPTHHLDWAYLGLLYGGAALFLATFGYTRWMMFRLVSTTRLVAAAVVLALLSVAWVLPALGAVLLLAAAVVGLNVVELLRVRRRPARA</sequence>
<feature type="transmembrane region" description="Helical" evidence="1">
    <location>
        <begin position="36"/>
        <end position="53"/>
    </location>
</feature>
<protein>
    <recommendedName>
        <fullName evidence="4">Low temperature requirement protein A</fullName>
    </recommendedName>
</protein>
<accession>A0A1Q8CAH2</accession>
<dbReference type="OrthoDB" id="7698234at2"/>
<evidence type="ECO:0008006" key="4">
    <source>
        <dbReference type="Google" id="ProtNLM"/>
    </source>
</evidence>
<gene>
    <name evidence="2" type="ORF">BU204_30405</name>
</gene>
<comment type="caution">
    <text evidence="2">The sequence shown here is derived from an EMBL/GenBank/DDBJ whole genome shotgun (WGS) entry which is preliminary data.</text>
</comment>
<evidence type="ECO:0000313" key="3">
    <source>
        <dbReference type="Proteomes" id="UP000185596"/>
    </source>
</evidence>
<feature type="transmembrane region" description="Helical" evidence="1">
    <location>
        <begin position="288"/>
        <end position="307"/>
    </location>
</feature>
<feature type="transmembrane region" description="Helical" evidence="1">
    <location>
        <begin position="122"/>
        <end position="142"/>
    </location>
</feature>
<evidence type="ECO:0000313" key="2">
    <source>
        <dbReference type="EMBL" id="OLF11365.1"/>
    </source>
</evidence>
<dbReference type="PANTHER" id="PTHR36840">
    <property type="entry name" value="BLL5714 PROTEIN"/>
    <property type="match status" value="1"/>
</dbReference>
<feature type="transmembrane region" description="Helical" evidence="1">
    <location>
        <begin position="256"/>
        <end position="276"/>
    </location>
</feature>
<dbReference type="PANTHER" id="PTHR36840:SF1">
    <property type="entry name" value="BLL5714 PROTEIN"/>
    <property type="match status" value="1"/>
</dbReference>
<feature type="transmembrane region" description="Helical" evidence="1">
    <location>
        <begin position="209"/>
        <end position="235"/>
    </location>
</feature>
<feature type="transmembrane region" description="Helical" evidence="1">
    <location>
        <begin position="319"/>
        <end position="337"/>
    </location>
</feature>
<organism evidence="2 3">
    <name type="scientific">Actinophytocola xanthii</name>
    <dbReference type="NCBI Taxonomy" id="1912961"/>
    <lineage>
        <taxon>Bacteria</taxon>
        <taxon>Bacillati</taxon>
        <taxon>Actinomycetota</taxon>
        <taxon>Actinomycetes</taxon>
        <taxon>Pseudonocardiales</taxon>
        <taxon>Pseudonocardiaceae</taxon>
    </lineage>
</organism>
<feature type="transmembrane region" description="Helical" evidence="1">
    <location>
        <begin position="73"/>
        <end position="92"/>
    </location>
</feature>